<keyword evidence="1" id="KW-0812">Transmembrane</keyword>
<dbReference type="EMBL" id="UXAU01000038">
    <property type="protein sequence ID" value="VDC31294.1"/>
    <property type="molecule type" value="Genomic_DNA"/>
</dbReference>
<dbReference type="AlphaFoldDB" id="A0A3P5X9K6"/>
<protein>
    <submittedName>
        <fullName evidence="2">Inner membrane protein YdcO</fullName>
    </submittedName>
</protein>
<accession>A0A3P5X9K6</accession>
<dbReference type="GO" id="GO:0005886">
    <property type="term" value="C:plasma membrane"/>
    <property type="evidence" value="ECO:0007669"/>
    <property type="project" value="TreeGrafter"/>
</dbReference>
<dbReference type="PANTHER" id="PTHR30199:SF0">
    <property type="entry name" value="INNER MEMBRANE PROTEIN YDCO"/>
    <property type="match status" value="1"/>
</dbReference>
<dbReference type="Pfam" id="PF03594">
    <property type="entry name" value="BenE"/>
    <property type="match status" value="1"/>
</dbReference>
<feature type="transmembrane region" description="Helical" evidence="1">
    <location>
        <begin position="64"/>
        <end position="86"/>
    </location>
</feature>
<feature type="transmembrane region" description="Helical" evidence="1">
    <location>
        <begin position="170"/>
        <end position="188"/>
    </location>
</feature>
<feature type="transmembrane region" description="Helical" evidence="1">
    <location>
        <begin position="195"/>
        <end position="213"/>
    </location>
</feature>
<evidence type="ECO:0000313" key="2">
    <source>
        <dbReference type="EMBL" id="VDC31294.1"/>
    </source>
</evidence>
<keyword evidence="1" id="KW-0472">Membrane</keyword>
<keyword evidence="3" id="KW-1185">Reference proteome</keyword>
<feature type="transmembrane region" description="Helical" evidence="1">
    <location>
        <begin position="141"/>
        <end position="158"/>
    </location>
</feature>
<proteinExistence type="predicted"/>
<feature type="transmembrane region" description="Helical" evidence="1">
    <location>
        <begin position="114"/>
        <end position="134"/>
    </location>
</feature>
<dbReference type="Proteomes" id="UP000280861">
    <property type="component" value="Unassembled WGS sequence"/>
</dbReference>
<sequence>MCLVPKVQRTERPEFKPAGLRDVLRDLGPRYAANGVMGLVFSASGSLAVTLAVGSMGGLTAAQLASWVFAILLSAGAATLVTSLLYRQPLGFAWSIPGTVQLGPSPQHLSFPEVVGAFFGAGVLILALGCSGVIRPLTTAISLPIVMAMVAAVFLKFGTDIVASSRADPWIALPMVVAFLLLSAVPTLGRRLPPVLGTLLAGIVAVAVSGRFTALGEGPVLALPIFTVPEFTWSAQLQLVVPLALTVWMVQNGQGTAVLRAAGHYPPVNVFPSAQAFFRWAASPCPRHCSRPSWLRSPPGSRWVPWSRSL</sequence>
<name>A0A3P5X9K6_9MICC</name>
<keyword evidence="1" id="KW-1133">Transmembrane helix</keyword>
<gene>
    <name evidence="2" type="primary">ydcO_2</name>
    <name evidence="2" type="ORF">PSET11_02929</name>
</gene>
<reference evidence="2 3" key="1">
    <citation type="submission" date="2018-11" db="EMBL/GenBank/DDBJ databases">
        <authorList>
            <person name="Criscuolo A."/>
        </authorList>
    </citation>
    <scope>NUCLEOTIDE SEQUENCE [LARGE SCALE GENOMIC DNA]</scope>
    <source>
        <strain evidence="2">AT11b</strain>
    </source>
</reference>
<dbReference type="InterPro" id="IPR004711">
    <property type="entry name" value="Benzoate_Transporter"/>
</dbReference>
<evidence type="ECO:0000313" key="3">
    <source>
        <dbReference type="Proteomes" id="UP000280861"/>
    </source>
</evidence>
<dbReference type="GO" id="GO:0042925">
    <property type="term" value="F:benzoate transmembrane transporter activity"/>
    <property type="evidence" value="ECO:0007669"/>
    <property type="project" value="InterPro"/>
</dbReference>
<organism evidence="2 3">
    <name type="scientific">Arthrobacter ulcerisalmonis</name>
    <dbReference type="NCBI Taxonomy" id="2483813"/>
    <lineage>
        <taxon>Bacteria</taxon>
        <taxon>Bacillati</taxon>
        <taxon>Actinomycetota</taxon>
        <taxon>Actinomycetes</taxon>
        <taxon>Micrococcales</taxon>
        <taxon>Micrococcaceae</taxon>
        <taxon>Arthrobacter</taxon>
    </lineage>
</organism>
<dbReference type="PANTHER" id="PTHR30199">
    <property type="entry name" value="MFS FAMILY TRANSPORTER, PREDICTED SUBSTRATE BENZOATE"/>
    <property type="match status" value="1"/>
</dbReference>
<feature type="transmembrane region" description="Helical" evidence="1">
    <location>
        <begin position="31"/>
        <end position="52"/>
    </location>
</feature>
<evidence type="ECO:0000256" key="1">
    <source>
        <dbReference type="SAM" id="Phobius"/>
    </source>
</evidence>